<dbReference type="OrthoDB" id="418634at2759"/>
<evidence type="ECO:0000313" key="3">
    <source>
        <dbReference type="Proteomes" id="UP000494256"/>
    </source>
</evidence>
<accession>A0A8S0ZJG2</accession>
<dbReference type="AlphaFoldDB" id="A0A8S0ZJG2"/>
<protein>
    <submittedName>
        <fullName evidence="2">Uncharacterized protein</fullName>
    </submittedName>
</protein>
<organism evidence="2 3">
    <name type="scientific">Arctia plantaginis</name>
    <name type="common">Wood tiger moth</name>
    <name type="synonym">Phalaena plantaginis</name>
    <dbReference type="NCBI Taxonomy" id="874455"/>
    <lineage>
        <taxon>Eukaryota</taxon>
        <taxon>Metazoa</taxon>
        <taxon>Ecdysozoa</taxon>
        <taxon>Arthropoda</taxon>
        <taxon>Hexapoda</taxon>
        <taxon>Insecta</taxon>
        <taxon>Pterygota</taxon>
        <taxon>Neoptera</taxon>
        <taxon>Endopterygota</taxon>
        <taxon>Lepidoptera</taxon>
        <taxon>Glossata</taxon>
        <taxon>Ditrysia</taxon>
        <taxon>Noctuoidea</taxon>
        <taxon>Erebidae</taxon>
        <taxon>Arctiinae</taxon>
        <taxon>Arctia</taxon>
    </lineage>
</organism>
<reference evidence="2 3" key="1">
    <citation type="submission" date="2020-04" db="EMBL/GenBank/DDBJ databases">
        <authorList>
            <person name="Wallbank WR R."/>
            <person name="Pardo Diaz C."/>
            <person name="Kozak K."/>
            <person name="Martin S."/>
            <person name="Jiggins C."/>
            <person name="Moest M."/>
            <person name="Warren A I."/>
            <person name="Byers J.R.P. K."/>
            <person name="Montejo-Kovacevich G."/>
            <person name="Yen C E."/>
        </authorList>
    </citation>
    <scope>NUCLEOTIDE SEQUENCE [LARGE SCALE GENOMIC DNA]</scope>
</reference>
<comment type="caution">
    <text evidence="2">The sequence shown here is derived from an EMBL/GenBank/DDBJ whole genome shotgun (WGS) entry which is preliminary data.</text>
</comment>
<gene>
    <name evidence="2" type="ORF">APLA_LOCUS5181</name>
</gene>
<evidence type="ECO:0000256" key="1">
    <source>
        <dbReference type="SAM" id="MobiDB-lite"/>
    </source>
</evidence>
<sequence>MLIKTNRCYKPVPFSRAADEAKVAVQSALAEAALAAGQPTMGAPAAQHPPWGGRPQISASPSSPLSRVRTNPRPPASPPLRDRTTPARSATFTPHEHYTIIVERL</sequence>
<dbReference type="Proteomes" id="UP000494256">
    <property type="component" value="Unassembled WGS sequence"/>
</dbReference>
<evidence type="ECO:0000313" key="2">
    <source>
        <dbReference type="EMBL" id="CAB3231445.1"/>
    </source>
</evidence>
<feature type="compositionally biased region" description="Polar residues" evidence="1">
    <location>
        <begin position="57"/>
        <end position="69"/>
    </location>
</feature>
<dbReference type="EMBL" id="CADEBD010000288">
    <property type="protein sequence ID" value="CAB3231445.1"/>
    <property type="molecule type" value="Genomic_DNA"/>
</dbReference>
<proteinExistence type="predicted"/>
<feature type="region of interest" description="Disordered" evidence="1">
    <location>
        <begin position="38"/>
        <end position="95"/>
    </location>
</feature>
<name>A0A8S0ZJG2_ARCPL</name>